<protein>
    <submittedName>
        <fullName evidence="2">STAS domain-containing protein</fullName>
    </submittedName>
</protein>
<proteinExistence type="predicted"/>
<dbReference type="Pfam" id="PF13466">
    <property type="entry name" value="STAS_2"/>
    <property type="match status" value="1"/>
</dbReference>
<accession>A0ABV8LYF7</accession>
<sequence>MEIATSQQGGIVAVTVTGDVDLLSREELGRSLADAVRDADQGVEVDLSGVDFLDSSGMSTLLTGRRAADEAGLTFRVVAAGDLVRRVMVLTGVWPLLTGQAHG</sequence>
<reference evidence="3" key="1">
    <citation type="journal article" date="2019" name="Int. J. Syst. Evol. Microbiol.">
        <title>The Global Catalogue of Microorganisms (GCM) 10K type strain sequencing project: providing services to taxonomists for standard genome sequencing and annotation.</title>
        <authorList>
            <consortium name="The Broad Institute Genomics Platform"/>
            <consortium name="The Broad Institute Genome Sequencing Center for Infectious Disease"/>
            <person name="Wu L."/>
            <person name="Ma J."/>
        </authorList>
    </citation>
    <scope>NUCLEOTIDE SEQUENCE [LARGE SCALE GENOMIC DNA]</scope>
    <source>
        <strain evidence="3">CGMCC 4.7289</strain>
    </source>
</reference>
<organism evidence="2 3">
    <name type="scientific">Hamadaea flava</name>
    <dbReference type="NCBI Taxonomy" id="1742688"/>
    <lineage>
        <taxon>Bacteria</taxon>
        <taxon>Bacillati</taxon>
        <taxon>Actinomycetota</taxon>
        <taxon>Actinomycetes</taxon>
        <taxon>Micromonosporales</taxon>
        <taxon>Micromonosporaceae</taxon>
        <taxon>Hamadaea</taxon>
    </lineage>
</organism>
<evidence type="ECO:0000313" key="2">
    <source>
        <dbReference type="EMBL" id="MFC4136065.1"/>
    </source>
</evidence>
<dbReference type="SUPFAM" id="SSF52091">
    <property type="entry name" value="SpoIIaa-like"/>
    <property type="match status" value="1"/>
</dbReference>
<evidence type="ECO:0000313" key="3">
    <source>
        <dbReference type="Proteomes" id="UP001595816"/>
    </source>
</evidence>
<dbReference type="RefSeq" id="WP_253762710.1">
    <property type="nucleotide sequence ID" value="NZ_JAMZDZ010000001.1"/>
</dbReference>
<keyword evidence="3" id="KW-1185">Reference proteome</keyword>
<dbReference type="InterPro" id="IPR002645">
    <property type="entry name" value="STAS_dom"/>
</dbReference>
<feature type="domain" description="STAS" evidence="1">
    <location>
        <begin position="1"/>
        <end position="103"/>
    </location>
</feature>
<dbReference type="PANTHER" id="PTHR33495:SF2">
    <property type="entry name" value="ANTI-SIGMA FACTOR ANTAGONIST TM_1081-RELATED"/>
    <property type="match status" value="1"/>
</dbReference>
<gene>
    <name evidence="2" type="ORF">ACFOZ4_36125</name>
</gene>
<comment type="caution">
    <text evidence="2">The sequence shown here is derived from an EMBL/GenBank/DDBJ whole genome shotgun (WGS) entry which is preliminary data.</text>
</comment>
<dbReference type="InterPro" id="IPR058548">
    <property type="entry name" value="MlaB-like_STAS"/>
</dbReference>
<dbReference type="Gene3D" id="3.30.750.24">
    <property type="entry name" value="STAS domain"/>
    <property type="match status" value="1"/>
</dbReference>
<name>A0ABV8LYF7_9ACTN</name>
<dbReference type="PROSITE" id="PS50801">
    <property type="entry name" value="STAS"/>
    <property type="match status" value="1"/>
</dbReference>
<dbReference type="CDD" id="cd07043">
    <property type="entry name" value="STAS_anti-anti-sigma_factors"/>
    <property type="match status" value="1"/>
</dbReference>
<dbReference type="PANTHER" id="PTHR33495">
    <property type="entry name" value="ANTI-SIGMA FACTOR ANTAGONIST TM_1081-RELATED-RELATED"/>
    <property type="match status" value="1"/>
</dbReference>
<evidence type="ECO:0000259" key="1">
    <source>
        <dbReference type="PROSITE" id="PS50801"/>
    </source>
</evidence>
<dbReference type="EMBL" id="JBHSAY010000028">
    <property type="protein sequence ID" value="MFC4136065.1"/>
    <property type="molecule type" value="Genomic_DNA"/>
</dbReference>
<dbReference type="InterPro" id="IPR036513">
    <property type="entry name" value="STAS_dom_sf"/>
</dbReference>
<dbReference type="Proteomes" id="UP001595816">
    <property type="component" value="Unassembled WGS sequence"/>
</dbReference>